<dbReference type="GO" id="GO:0071034">
    <property type="term" value="P:CUT catabolic process"/>
    <property type="evidence" value="ECO:0007669"/>
    <property type="project" value="TreeGrafter"/>
</dbReference>
<evidence type="ECO:0000313" key="10">
    <source>
        <dbReference type="EMBL" id="TPX15835.1"/>
    </source>
</evidence>
<dbReference type="InterPro" id="IPR025721">
    <property type="entry name" value="Exosome_cplx_N_dom"/>
</dbReference>
<dbReference type="GO" id="GO:0034475">
    <property type="term" value="P:U4 snRNA 3'-end processing"/>
    <property type="evidence" value="ECO:0007669"/>
    <property type="project" value="TreeGrafter"/>
</dbReference>
<dbReference type="RefSeq" id="XP_030997546.1">
    <property type="nucleotide sequence ID" value="XM_031135788.1"/>
</dbReference>
<feature type="compositionally biased region" description="Low complexity" evidence="7">
    <location>
        <begin position="1"/>
        <end position="16"/>
    </location>
</feature>
<dbReference type="InParanoid" id="A0A507AYF6"/>
<evidence type="ECO:0000256" key="4">
    <source>
        <dbReference type="ARBA" id="ARBA00022835"/>
    </source>
</evidence>
<protein>
    <submittedName>
        <fullName evidence="10">Uncharacterized protein</fullName>
    </submittedName>
</protein>
<evidence type="ECO:0000256" key="2">
    <source>
        <dbReference type="ARBA" id="ARBA00009155"/>
    </source>
</evidence>
<feature type="domain" description="Exosome complex component N-terminal" evidence="8">
    <location>
        <begin position="38"/>
        <end position="77"/>
    </location>
</feature>
<dbReference type="FunFam" id="2.40.50.140:FF:000038">
    <property type="entry name" value="Exosome complex component RRP4"/>
    <property type="match status" value="1"/>
</dbReference>
<dbReference type="STRING" id="1093900.A0A507AYF6"/>
<dbReference type="Gene3D" id="2.40.50.140">
    <property type="entry name" value="Nucleic acid-binding proteins"/>
    <property type="match status" value="1"/>
</dbReference>
<dbReference type="FunCoup" id="A0A507AYF6">
    <property type="interactions" value="1023"/>
</dbReference>
<evidence type="ECO:0000256" key="7">
    <source>
        <dbReference type="SAM" id="MobiDB-lite"/>
    </source>
</evidence>
<comment type="caution">
    <text evidence="10">The sequence shown here is derived from an EMBL/GenBank/DDBJ whole genome shotgun (WGS) entry which is preliminary data.</text>
</comment>
<dbReference type="GO" id="GO:0003723">
    <property type="term" value="F:RNA binding"/>
    <property type="evidence" value="ECO:0007669"/>
    <property type="project" value="UniProtKB-KW"/>
</dbReference>
<comment type="subcellular location">
    <subcellularLocation>
        <location evidence="1">Nucleus</location>
    </subcellularLocation>
</comment>
<dbReference type="GO" id="GO:0000467">
    <property type="term" value="P:exonucleolytic trimming to generate mature 3'-end of 5.8S rRNA from tricistronic rRNA transcript (SSU-rRNA, 5.8S rRNA, LSU-rRNA)"/>
    <property type="evidence" value="ECO:0007669"/>
    <property type="project" value="TreeGrafter"/>
</dbReference>
<proteinExistence type="inferred from homology"/>
<dbReference type="GO" id="GO:0000176">
    <property type="term" value="C:nuclear exosome (RNase complex)"/>
    <property type="evidence" value="ECO:0007669"/>
    <property type="project" value="TreeGrafter"/>
</dbReference>
<evidence type="ECO:0000259" key="8">
    <source>
        <dbReference type="Pfam" id="PF14382"/>
    </source>
</evidence>
<keyword evidence="5" id="KW-0694">RNA-binding</keyword>
<dbReference type="OrthoDB" id="1650at2759"/>
<sequence length="340" mass="36202">MPITILAPRRIPAARAQPDNDDSDSEMGGAAANHNSSIVTPGEVITDDPQWMRGHGTYVTPGSSSIISSVAGTVSRTNKLLSVRPLRARYTPEVGDLVVGRIVEVQAKRWRVDVGSTQLAGLPLSAINLPGGILRKRTETDELQIRNFFSEGDLLVAEVQQLFQDGAAVLHTRSLKYGKLRNGVFIAVSGGGTGGGAGVVRSRRQVWTMDSATAGGGPMDVILGVNGYIYISAHFAQPEEEAPSGPSGPAAGVTNMEESVSATMYSSQNDPIDPETMREIARVRGVIGALVEHGLRVDEDMVVRGYREAVEMARHSDDGEDDIYLGGEKGQRLAAVLTGR</sequence>
<evidence type="ECO:0000259" key="9">
    <source>
        <dbReference type="Pfam" id="PF21266"/>
    </source>
</evidence>
<dbReference type="InterPro" id="IPR026699">
    <property type="entry name" value="Exosome_RNA_bind1/RRP40/RRP4"/>
</dbReference>
<dbReference type="PANTHER" id="PTHR21321:SF4">
    <property type="entry name" value="EXOSOME COMPLEX COMPONENT RRP4"/>
    <property type="match status" value="1"/>
</dbReference>
<dbReference type="SUPFAM" id="SSF110324">
    <property type="entry name" value="Ribosomal L27 protein-like"/>
    <property type="match status" value="1"/>
</dbReference>
<evidence type="ECO:0000313" key="11">
    <source>
        <dbReference type="Proteomes" id="UP000319257"/>
    </source>
</evidence>
<dbReference type="InterPro" id="IPR048565">
    <property type="entry name" value="S1_RRP4"/>
</dbReference>
<dbReference type="FunFam" id="2.40.50.100:FF:000050">
    <property type="entry name" value="Exosome complex component rrp4 protein"/>
    <property type="match status" value="1"/>
</dbReference>
<evidence type="ECO:0000256" key="6">
    <source>
        <dbReference type="ARBA" id="ARBA00023242"/>
    </source>
</evidence>
<gene>
    <name evidence="10" type="ORF">E0L32_000169</name>
</gene>
<dbReference type="GO" id="GO:0071038">
    <property type="term" value="P:TRAMP-dependent tRNA surveillance pathway"/>
    <property type="evidence" value="ECO:0007669"/>
    <property type="project" value="TreeGrafter"/>
</dbReference>
<dbReference type="AlphaFoldDB" id="A0A507AYF6"/>
<keyword evidence="4" id="KW-0271">Exosome</keyword>
<feature type="domain" description="RRP4 S1" evidence="9">
    <location>
        <begin position="89"/>
        <end position="161"/>
    </location>
</feature>
<dbReference type="EMBL" id="SKBQ01000001">
    <property type="protein sequence ID" value="TPX15835.1"/>
    <property type="molecule type" value="Genomic_DNA"/>
</dbReference>
<evidence type="ECO:0000256" key="3">
    <source>
        <dbReference type="ARBA" id="ARBA00022552"/>
    </source>
</evidence>
<keyword evidence="11" id="KW-1185">Reference proteome</keyword>
<dbReference type="Gene3D" id="2.40.50.100">
    <property type="match status" value="1"/>
</dbReference>
<dbReference type="Pfam" id="PF14382">
    <property type="entry name" value="ECR1_N"/>
    <property type="match status" value="1"/>
</dbReference>
<feature type="region of interest" description="Disordered" evidence="7">
    <location>
        <begin position="1"/>
        <end position="45"/>
    </location>
</feature>
<dbReference type="CDD" id="cd05789">
    <property type="entry name" value="S1_Rrp4"/>
    <property type="match status" value="1"/>
</dbReference>
<dbReference type="GeneID" id="41967616"/>
<evidence type="ECO:0000256" key="5">
    <source>
        <dbReference type="ARBA" id="ARBA00022884"/>
    </source>
</evidence>
<dbReference type="GO" id="GO:0071035">
    <property type="term" value="P:nuclear polyadenylation-dependent rRNA catabolic process"/>
    <property type="evidence" value="ECO:0007669"/>
    <property type="project" value="TreeGrafter"/>
</dbReference>
<organism evidence="10 11">
    <name type="scientific">Thyridium curvatum</name>
    <dbReference type="NCBI Taxonomy" id="1093900"/>
    <lineage>
        <taxon>Eukaryota</taxon>
        <taxon>Fungi</taxon>
        <taxon>Dikarya</taxon>
        <taxon>Ascomycota</taxon>
        <taxon>Pezizomycotina</taxon>
        <taxon>Sordariomycetes</taxon>
        <taxon>Sordariomycetidae</taxon>
        <taxon>Thyridiales</taxon>
        <taxon>Thyridiaceae</taxon>
        <taxon>Thyridium</taxon>
    </lineage>
</organism>
<dbReference type="InterPro" id="IPR036612">
    <property type="entry name" value="KH_dom_type_1_sf"/>
</dbReference>
<reference evidence="10 11" key="1">
    <citation type="submission" date="2019-06" db="EMBL/GenBank/DDBJ databases">
        <title>Draft genome sequence of the filamentous fungus Phialemoniopsis curvata isolated from diesel fuel.</title>
        <authorList>
            <person name="Varaljay V.A."/>
            <person name="Lyon W.J."/>
            <person name="Crouch A.L."/>
            <person name="Drake C.E."/>
            <person name="Hollomon J.M."/>
            <person name="Nadeau L.J."/>
            <person name="Nunn H.S."/>
            <person name="Stevenson B.S."/>
            <person name="Bojanowski C.L."/>
            <person name="Crookes-Goodson W.J."/>
        </authorList>
    </citation>
    <scope>NUCLEOTIDE SEQUENCE [LARGE SCALE GENOMIC DNA]</scope>
    <source>
        <strain evidence="10 11">D216</strain>
    </source>
</reference>
<dbReference type="SUPFAM" id="SSF54791">
    <property type="entry name" value="Eukaryotic type KH-domain (KH-domain type I)"/>
    <property type="match status" value="1"/>
</dbReference>
<dbReference type="GO" id="GO:0000177">
    <property type="term" value="C:cytoplasmic exosome (RNase complex)"/>
    <property type="evidence" value="ECO:0007669"/>
    <property type="project" value="TreeGrafter"/>
</dbReference>
<dbReference type="Pfam" id="PF21266">
    <property type="entry name" value="S1_RRP4"/>
    <property type="match status" value="1"/>
</dbReference>
<dbReference type="SUPFAM" id="SSF50249">
    <property type="entry name" value="Nucleic acid-binding proteins"/>
    <property type="match status" value="1"/>
</dbReference>
<dbReference type="Proteomes" id="UP000319257">
    <property type="component" value="Unassembled WGS sequence"/>
</dbReference>
<comment type="similarity">
    <text evidence="2">Belongs to the RRP4 family.</text>
</comment>
<evidence type="ECO:0000256" key="1">
    <source>
        <dbReference type="ARBA" id="ARBA00004123"/>
    </source>
</evidence>
<dbReference type="PANTHER" id="PTHR21321">
    <property type="entry name" value="PNAS-3 RELATED"/>
    <property type="match status" value="1"/>
</dbReference>
<dbReference type="GO" id="GO:0071051">
    <property type="term" value="P:poly(A)-dependent snoRNA 3'-end processing"/>
    <property type="evidence" value="ECO:0007669"/>
    <property type="project" value="TreeGrafter"/>
</dbReference>
<dbReference type="GO" id="GO:0071028">
    <property type="term" value="P:nuclear mRNA surveillance"/>
    <property type="evidence" value="ECO:0007669"/>
    <property type="project" value="UniProtKB-ARBA"/>
</dbReference>
<keyword evidence="6" id="KW-0539">Nucleus</keyword>
<keyword evidence="3" id="KW-0698">rRNA processing</keyword>
<dbReference type="InterPro" id="IPR012340">
    <property type="entry name" value="NA-bd_OB-fold"/>
</dbReference>
<name>A0A507AYF6_9PEZI</name>
<accession>A0A507AYF6</accession>